<proteinExistence type="predicted"/>
<keyword evidence="1" id="KW-0614">Plasmid</keyword>
<accession>C4Z6L1</accession>
<gene>
    <name evidence="1" type="ordered locus">EUBELI_20458</name>
</gene>
<name>C4Z6L1_LACE2</name>
<dbReference type="EMBL" id="CP001106">
    <property type="protein sequence ID" value="ACR73603.1"/>
    <property type="molecule type" value="Genomic_DNA"/>
</dbReference>
<dbReference type="KEGG" id="eel:EUBELI_20458"/>
<dbReference type="Proteomes" id="UP000001476">
    <property type="component" value="Plasmid pEubeli2"/>
</dbReference>
<sequence length="39" mass="4691">MDFIQEHKNDMNYYENQAIDTVKDIAYMECIRTLTYGNV</sequence>
<reference evidence="1 2" key="1">
    <citation type="journal article" date="2009" name="Proc. Natl. Acad. Sci. U.S.A.">
        <title>Characterizing a model human gut microbiota composed of members of its two dominant bacterial phyla.</title>
        <authorList>
            <person name="Mahowald M.A."/>
            <person name="Rey F.E."/>
            <person name="Seedorf H."/>
            <person name="Turnbaugh P.J."/>
            <person name="Fulton R.S."/>
            <person name="Wollam A."/>
            <person name="Shah N."/>
            <person name="Wang C."/>
            <person name="Magrini V."/>
            <person name="Wilson R.K."/>
            <person name="Cantarel B.L."/>
            <person name="Coutinho P.M."/>
            <person name="Henrissat B."/>
            <person name="Crock L.W."/>
            <person name="Russell A."/>
            <person name="Verberkmoes N.C."/>
            <person name="Hettich R.L."/>
            <person name="Gordon J.I."/>
        </authorList>
    </citation>
    <scope>NUCLEOTIDE SEQUENCE [LARGE SCALE GENOMIC DNA]</scope>
    <source>
        <strain evidence="2">ATCC 27750 / DSM 3376 / VPI C15-48 / C15-B4</strain>
        <plasmid evidence="1">unnamed</plasmid>
    </source>
</reference>
<keyword evidence="2" id="KW-1185">Reference proteome</keyword>
<geneLocation type="plasmid" evidence="2">
    <name>pEubeli2</name>
</geneLocation>
<dbReference type="AlphaFoldDB" id="C4Z6L1"/>
<evidence type="ECO:0000313" key="2">
    <source>
        <dbReference type="Proteomes" id="UP000001476"/>
    </source>
</evidence>
<protein>
    <submittedName>
        <fullName evidence="1">Uncharacterized protein</fullName>
    </submittedName>
</protein>
<organism evidence="1 2">
    <name type="scientific">Lachnospira eligens (strain ATCC 27750 / DSM 3376 / VPI C15-48 / C15-B4)</name>
    <name type="common">Eubacterium eligens</name>
    <dbReference type="NCBI Taxonomy" id="515620"/>
    <lineage>
        <taxon>Bacteria</taxon>
        <taxon>Bacillati</taxon>
        <taxon>Bacillota</taxon>
        <taxon>Clostridia</taxon>
        <taxon>Lachnospirales</taxon>
        <taxon>Lachnospiraceae</taxon>
        <taxon>Lachnospira</taxon>
    </lineage>
</organism>
<dbReference type="HOGENOM" id="CLU_3309901_0_0_9"/>
<evidence type="ECO:0000313" key="1">
    <source>
        <dbReference type="EMBL" id="ACR73603.1"/>
    </source>
</evidence>